<evidence type="ECO:0000313" key="2">
    <source>
        <dbReference type="Proteomes" id="UP000273998"/>
    </source>
</evidence>
<name>A0AAX1Y8F6_STRSL</name>
<reference evidence="1 2" key="1">
    <citation type="submission" date="2018-11" db="EMBL/GenBank/DDBJ databases">
        <title>Species Designations Belie Phenotypic and Genotypic Heterogeneity in Oral Streptococci.</title>
        <authorList>
            <person name="Velsko I."/>
        </authorList>
    </citation>
    <scope>NUCLEOTIDE SEQUENCE [LARGE SCALE GENOMIC DNA]</scope>
    <source>
        <strain evidence="1 2">BCC42</strain>
    </source>
</reference>
<sequence>MGEVEKVVYPNYIEYFKKLTNRPPDNPTIFLFDNELQGPLYNFANFAKDLAISTNNFNQIRYSSFDRIVKKDSLYVMATPLIPKINNGVFSDIEDLLLVRNSTPILRGKQFSKHGGSNHYGKDIFSKHVLKNYSKYDFTEFIPLLDGVKNNIKDYYQKSNNRKN</sequence>
<protein>
    <submittedName>
        <fullName evidence="1">Uncharacterized protein</fullName>
    </submittedName>
</protein>
<accession>A0AAX1Y8F6</accession>
<gene>
    <name evidence="1" type="ORF">D8867_11010</name>
</gene>
<comment type="caution">
    <text evidence="1">The sequence shown here is derived from an EMBL/GenBank/DDBJ whole genome shotgun (WGS) entry which is preliminary data.</text>
</comment>
<dbReference type="AlphaFoldDB" id="A0AAX1Y8F6"/>
<evidence type="ECO:0000313" key="1">
    <source>
        <dbReference type="EMBL" id="RSI51353.1"/>
    </source>
</evidence>
<proteinExistence type="predicted"/>
<dbReference type="Proteomes" id="UP000273998">
    <property type="component" value="Unassembled WGS sequence"/>
</dbReference>
<organism evidence="1 2">
    <name type="scientific">Streptococcus salivarius</name>
    <dbReference type="NCBI Taxonomy" id="1304"/>
    <lineage>
        <taxon>Bacteria</taxon>
        <taxon>Bacillati</taxon>
        <taxon>Bacillota</taxon>
        <taxon>Bacilli</taxon>
        <taxon>Lactobacillales</taxon>
        <taxon>Streptococcaceae</taxon>
        <taxon>Streptococcus</taxon>
    </lineage>
</organism>
<dbReference type="EMBL" id="RJNF01000076">
    <property type="protein sequence ID" value="RSI51353.1"/>
    <property type="molecule type" value="Genomic_DNA"/>
</dbReference>